<name>A0AA35XJ55_GEOBA</name>
<comment type="caution">
    <text evidence="11">The sequence shown here is derived from an EMBL/GenBank/DDBJ whole genome shotgun (WGS) entry which is preliminary data.</text>
</comment>
<dbReference type="InterPro" id="IPR044068">
    <property type="entry name" value="CB"/>
</dbReference>
<dbReference type="Gene3D" id="1.10.443.10">
    <property type="entry name" value="Intergrase catalytic core"/>
    <property type="match status" value="1"/>
</dbReference>
<dbReference type="InterPro" id="IPR023009">
    <property type="entry name" value="Tyrosine_recombinase_XerC/XerD"/>
</dbReference>
<accession>A0AA35XJ55</accession>
<evidence type="ECO:0000256" key="2">
    <source>
        <dbReference type="ARBA" id="ARBA00022490"/>
    </source>
</evidence>
<evidence type="ECO:0000259" key="10">
    <source>
        <dbReference type="PROSITE" id="PS51900"/>
    </source>
</evidence>
<dbReference type="PANTHER" id="PTHR30349">
    <property type="entry name" value="PHAGE INTEGRASE-RELATED"/>
    <property type="match status" value="1"/>
</dbReference>
<evidence type="ECO:0000256" key="4">
    <source>
        <dbReference type="ARBA" id="ARBA00022829"/>
    </source>
</evidence>
<evidence type="ECO:0000259" key="9">
    <source>
        <dbReference type="PROSITE" id="PS51898"/>
    </source>
</evidence>
<evidence type="ECO:0000256" key="6">
    <source>
        <dbReference type="ARBA" id="ARBA00023125"/>
    </source>
</evidence>
<organism evidence="11 12">
    <name type="scientific">Geodia barretti</name>
    <name type="common">Barrett's horny sponge</name>
    <dbReference type="NCBI Taxonomy" id="519541"/>
    <lineage>
        <taxon>Eukaryota</taxon>
        <taxon>Metazoa</taxon>
        <taxon>Porifera</taxon>
        <taxon>Demospongiae</taxon>
        <taxon>Heteroscleromorpha</taxon>
        <taxon>Tetractinellida</taxon>
        <taxon>Astrophorina</taxon>
        <taxon>Geodiidae</taxon>
        <taxon>Geodia</taxon>
    </lineage>
</organism>
<dbReference type="Gene3D" id="1.10.150.130">
    <property type="match status" value="1"/>
</dbReference>
<keyword evidence="3" id="KW-0132">Cell division</keyword>
<dbReference type="SUPFAM" id="SSF56349">
    <property type="entry name" value="DNA breaking-rejoining enzymes"/>
    <property type="match status" value="1"/>
</dbReference>
<feature type="domain" description="Core-binding (CB)" evidence="10">
    <location>
        <begin position="1"/>
        <end position="69"/>
    </location>
</feature>
<dbReference type="GO" id="GO:0006310">
    <property type="term" value="P:DNA recombination"/>
    <property type="evidence" value="ECO:0007669"/>
    <property type="project" value="UniProtKB-KW"/>
</dbReference>
<dbReference type="NCBIfam" id="NF001399">
    <property type="entry name" value="PRK00283.1"/>
    <property type="match status" value="1"/>
</dbReference>
<evidence type="ECO:0000256" key="8">
    <source>
        <dbReference type="ARBA" id="ARBA00023306"/>
    </source>
</evidence>
<protein>
    <submittedName>
        <fullName evidence="11">Tyrosine recombinase XerD</fullName>
    </submittedName>
</protein>
<evidence type="ECO:0000256" key="3">
    <source>
        <dbReference type="ARBA" id="ARBA00022618"/>
    </source>
</evidence>
<keyword evidence="8" id="KW-0131">Cell cycle</keyword>
<dbReference type="AlphaFoldDB" id="A0AA35XJ55"/>
<dbReference type="GO" id="GO:0003677">
    <property type="term" value="F:DNA binding"/>
    <property type="evidence" value="ECO:0007669"/>
    <property type="project" value="UniProtKB-KW"/>
</dbReference>
<dbReference type="InterPro" id="IPR050090">
    <property type="entry name" value="Tyrosine_recombinase_XerCD"/>
</dbReference>
<proteinExistence type="inferred from homology"/>
<evidence type="ECO:0000313" key="12">
    <source>
        <dbReference type="Proteomes" id="UP001174909"/>
    </source>
</evidence>
<evidence type="ECO:0000256" key="5">
    <source>
        <dbReference type="ARBA" id="ARBA00022908"/>
    </source>
</evidence>
<keyword evidence="6" id="KW-0238">DNA-binding</keyword>
<dbReference type="PANTHER" id="PTHR30349:SF81">
    <property type="entry name" value="TYROSINE RECOMBINASE XERC"/>
    <property type="match status" value="1"/>
</dbReference>
<dbReference type="GO" id="GO:0007059">
    <property type="term" value="P:chromosome segregation"/>
    <property type="evidence" value="ECO:0007669"/>
    <property type="project" value="UniProtKB-KW"/>
</dbReference>
<dbReference type="InterPro" id="IPR010998">
    <property type="entry name" value="Integrase_recombinase_N"/>
</dbReference>
<dbReference type="GO" id="GO:0005737">
    <property type="term" value="C:cytoplasm"/>
    <property type="evidence" value="ECO:0007669"/>
    <property type="project" value="UniProtKB-SubCell"/>
</dbReference>
<dbReference type="Pfam" id="PF02899">
    <property type="entry name" value="Phage_int_SAM_1"/>
    <property type="match status" value="1"/>
</dbReference>
<reference evidence="11" key="1">
    <citation type="submission" date="2023-03" db="EMBL/GenBank/DDBJ databases">
        <authorList>
            <person name="Steffen K."/>
            <person name="Cardenas P."/>
        </authorList>
    </citation>
    <scope>NUCLEOTIDE SEQUENCE</scope>
</reference>
<dbReference type="EMBL" id="CASHTH010004041">
    <property type="protein sequence ID" value="CAI8052827.1"/>
    <property type="molecule type" value="Genomic_DNA"/>
</dbReference>
<dbReference type="InterPro" id="IPR004107">
    <property type="entry name" value="Integrase_SAM-like_N"/>
</dbReference>
<keyword evidence="4" id="KW-0159">Chromosome partition</keyword>
<dbReference type="Proteomes" id="UP001174909">
    <property type="component" value="Unassembled WGS sequence"/>
</dbReference>
<gene>
    <name evidence="11" type="ORF">GBAR_LOCUS28907</name>
</gene>
<sequence length="282" mass="31061">MALAATSVATYRQECRTFERFCVERGISVPDARAADIIDYLIERQQEGIDARTAAKSVSALRALYRFLQAEGRAETNPAALIEPPRPTRRLPTVLSPSEVDRMLAAVDMGTPSGLRDRALFEMIYSCGLRVSEAVALQVTSLHREQGFVTVSGKGGRQRLVPLMGAALDWVQRYLRDGRPALARDASEAALFLNRSGRRLTRAGMWKRFQDAAVRAGVAGKLHALRHSFATHLLGGGADLRSVQELLGHADISTTQIYTHLDAADLREAHRRHHPRGPHPGK</sequence>
<dbReference type="Pfam" id="PF00589">
    <property type="entry name" value="Phage_integrase"/>
    <property type="match status" value="1"/>
</dbReference>
<dbReference type="PROSITE" id="PS51900">
    <property type="entry name" value="CB"/>
    <property type="match status" value="1"/>
</dbReference>
<dbReference type="InterPro" id="IPR002104">
    <property type="entry name" value="Integrase_catalytic"/>
</dbReference>
<keyword evidence="7" id="KW-0233">DNA recombination</keyword>
<feature type="domain" description="Tyr recombinase" evidence="9">
    <location>
        <begin position="90"/>
        <end position="271"/>
    </location>
</feature>
<evidence type="ECO:0000313" key="11">
    <source>
        <dbReference type="EMBL" id="CAI8052827.1"/>
    </source>
</evidence>
<comment type="subcellular location">
    <subcellularLocation>
        <location evidence="1">Cytoplasm</location>
    </subcellularLocation>
</comment>
<evidence type="ECO:0000256" key="7">
    <source>
        <dbReference type="ARBA" id="ARBA00023172"/>
    </source>
</evidence>
<keyword evidence="2" id="KW-0963">Cytoplasm</keyword>
<dbReference type="InterPro" id="IPR011010">
    <property type="entry name" value="DNA_brk_join_enz"/>
</dbReference>
<dbReference type="HAMAP" id="MF_01808">
    <property type="entry name" value="Recomb_XerC_XerD"/>
    <property type="match status" value="1"/>
</dbReference>
<dbReference type="InterPro" id="IPR013762">
    <property type="entry name" value="Integrase-like_cat_sf"/>
</dbReference>
<evidence type="ECO:0000256" key="1">
    <source>
        <dbReference type="ARBA" id="ARBA00004496"/>
    </source>
</evidence>
<dbReference type="GO" id="GO:0051301">
    <property type="term" value="P:cell division"/>
    <property type="evidence" value="ECO:0007669"/>
    <property type="project" value="UniProtKB-KW"/>
</dbReference>
<dbReference type="GO" id="GO:0015074">
    <property type="term" value="P:DNA integration"/>
    <property type="evidence" value="ECO:0007669"/>
    <property type="project" value="UniProtKB-KW"/>
</dbReference>
<keyword evidence="12" id="KW-1185">Reference proteome</keyword>
<dbReference type="PROSITE" id="PS51898">
    <property type="entry name" value="TYR_RECOMBINASE"/>
    <property type="match status" value="1"/>
</dbReference>
<keyword evidence="5" id="KW-0229">DNA integration</keyword>
<dbReference type="CDD" id="cd00798">
    <property type="entry name" value="INT_XerDC_C"/>
    <property type="match status" value="1"/>
</dbReference>